<reference evidence="1 2" key="1">
    <citation type="submission" date="2017-02" db="EMBL/GenBank/DDBJ databases">
        <authorList>
            <person name="Peterson S.W."/>
        </authorList>
    </citation>
    <scope>NUCLEOTIDE SEQUENCE [LARGE SCALE GENOMIC DNA]</scope>
    <source>
        <strain evidence="1 2">ATCC 43854</strain>
    </source>
</reference>
<evidence type="ECO:0000313" key="2">
    <source>
        <dbReference type="Proteomes" id="UP000190449"/>
    </source>
</evidence>
<proteinExistence type="predicted"/>
<evidence type="ECO:0008006" key="3">
    <source>
        <dbReference type="Google" id="ProtNLM"/>
    </source>
</evidence>
<name>A0A1T4RC13_9BACT</name>
<dbReference type="EMBL" id="FUWU01000068">
    <property type="protein sequence ID" value="SKA13503.1"/>
    <property type="molecule type" value="Genomic_DNA"/>
</dbReference>
<sequence>MNVYIVVEGNETELSVYPAWLSILAPQMQRIENASLVDENNYYLFSANGIPSIFNHTANAIADINTINSSSSKGKYDFLIVCLDTEEETREYIEDRIQEKIDESGIKLNNHTQLLIFDQKVCMETWFLGNRKVFKNNPQGDKFLEYLRYYNVKIDNPENMGSIDEENFTRAQFHLRYLKRMLEERHIVYNKNDTSAVCSKEYLEELIKRYNETGHISTFGSWYEFVKNKLV</sequence>
<dbReference type="Proteomes" id="UP000190449">
    <property type="component" value="Unassembled WGS sequence"/>
</dbReference>
<dbReference type="RefSeq" id="WP_078777320.1">
    <property type="nucleotide sequence ID" value="NZ_FUWU01000068.1"/>
</dbReference>
<protein>
    <recommendedName>
        <fullName evidence="3">DUF4276 family protein</fullName>
    </recommendedName>
</protein>
<gene>
    <name evidence="1" type="ORF">SAMN02745108_02647</name>
</gene>
<accession>A0A1T4RC13</accession>
<evidence type="ECO:0000313" key="1">
    <source>
        <dbReference type="EMBL" id="SKA13503.1"/>
    </source>
</evidence>
<dbReference type="AlphaFoldDB" id="A0A1T4RC13"/>
<organism evidence="1 2">
    <name type="scientific">Fibrobacter intestinalis</name>
    <dbReference type="NCBI Taxonomy" id="28122"/>
    <lineage>
        <taxon>Bacteria</taxon>
        <taxon>Pseudomonadati</taxon>
        <taxon>Fibrobacterota</taxon>
        <taxon>Fibrobacteria</taxon>
        <taxon>Fibrobacterales</taxon>
        <taxon>Fibrobacteraceae</taxon>
        <taxon>Fibrobacter</taxon>
    </lineage>
</organism>